<dbReference type="AlphaFoldDB" id="A0A080Z7N4"/>
<dbReference type="OrthoDB" id="10372844at2759"/>
<name>A0A080Z7N4_PHYNI</name>
<feature type="region of interest" description="Disordered" evidence="1">
    <location>
        <begin position="233"/>
        <end position="255"/>
    </location>
</feature>
<proteinExistence type="predicted"/>
<feature type="compositionally biased region" description="Basic and acidic residues" evidence="1">
    <location>
        <begin position="241"/>
        <end position="255"/>
    </location>
</feature>
<protein>
    <submittedName>
        <fullName evidence="2">Uncharacterized protein</fullName>
    </submittedName>
</protein>
<comment type="caution">
    <text evidence="2">The sequence shown here is derived from an EMBL/GenBank/DDBJ whole genome shotgun (WGS) entry which is preliminary data.</text>
</comment>
<dbReference type="EMBL" id="ANJA01003562">
    <property type="protein sequence ID" value="ETO62645.1"/>
    <property type="molecule type" value="Genomic_DNA"/>
</dbReference>
<organism evidence="2 3">
    <name type="scientific">Phytophthora nicotianae P1976</name>
    <dbReference type="NCBI Taxonomy" id="1317066"/>
    <lineage>
        <taxon>Eukaryota</taxon>
        <taxon>Sar</taxon>
        <taxon>Stramenopiles</taxon>
        <taxon>Oomycota</taxon>
        <taxon>Peronosporomycetes</taxon>
        <taxon>Peronosporales</taxon>
        <taxon>Peronosporaceae</taxon>
        <taxon>Phytophthora</taxon>
    </lineage>
</organism>
<gene>
    <name evidence="2" type="ORF">F444_19521</name>
</gene>
<accession>A0A080Z7N4</accession>
<sequence>MDSSEIDDPLPTPEEMLGWNEGGGVDINTALEYFTAGTHQPIEFDNLYPVTYSFTPIERERSFGSYAGIDDFVGALPVEQMYKVYAGLFAGIHDFHHEYIFMLKWLRASMEMSGITCSHLSDRLSFLKVYLQYTRSKIKEHYKRYKEMKADESVADETVYLHKKDGFHKKRGYSIFVYLSMAMTVINVLANQTDKPQWHQCQCTKCLYRRSPEWRRNKPDGIPLATLPPMRFYRRGSKGVRPSEEIYRKQREKKQ</sequence>
<evidence type="ECO:0000256" key="1">
    <source>
        <dbReference type="SAM" id="MobiDB-lite"/>
    </source>
</evidence>
<evidence type="ECO:0000313" key="3">
    <source>
        <dbReference type="Proteomes" id="UP000028582"/>
    </source>
</evidence>
<dbReference type="Proteomes" id="UP000028582">
    <property type="component" value="Unassembled WGS sequence"/>
</dbReference>
<reference evidence="2 3" key="1">
    <citation type="submission" date="2013-11" db="EMBL/GenBank/DDBJ databases">
        <title>The Genome Sequence of Phytophthora parasitica P1976.</title>
        <authorList>
            <consortium name="The Broad Institute Genomics Platform"/>
            <person name="Russ C."/>
            <person name="Tyler B."/>
            <person name="Panabieres F."/>
            <person name="Shan W."/>
            <person name="Tripathy S."/>
            <person name="Grunwald N."/>
            <person name="Machado M."/>
            <person name="Johnson C.S."/>
            <person name="Walker B."/>
            <person name="Young S."/>
            <person name="Zeng Q."/>
            <person name="Gargeya S."/>
            <person name="Fitzgerald M."/>
            <person name="Haas B."/>
            <person name="Abouelleil A."/>
            <person name="Allen A.W."/>
            <person name="Alvarado L."/>
            <person name="Arachchi H.M."/>
            <person name="Berlin A.M."/>
            <person name="Chapman S.B."/>
            <person name="Gainer-Dewar J."/>
            <person name="Goldberg J."/>
            <person name="Griggs A."/>
            <person name="Gujja S."/>
            <person name="Hansen M."/>
            <person name="Howarth C."/>
            <person name="Imamovic A."/>
            <person name="Ireland A."/>
            <person name="Larimer J."/>
            <person name="McCowan C."/>
            <person name="Murphy C."/>
            <person name="Pearson M."/>
            <person name="Poon T.W."/>
            <person name="Priest M."/>
            <person name="Roberts A."/>
            <person name="Saif S."/>
            <person name="Shea T."/>
            <person name="Sisk P."/>
            <person name="Sykes S."/>
            <person name="Wortman J."/>
            <person name="Nusbaum C."/>
            <person name="Birren B."/>
        </authorList>
    </citation>
    <scope>NUCLEOTIDE SEQUENCE [LARGE SCALE GENOMIC DNA]</scope>
    <source>
        <strain evidence="2 3">P1976</strain>
    </source>
</reference>
<evidence type="ECO:0000313" key="2">
    <source>
        <dbReference type="EMBL" id="ETO62645.1"/>
    </source>
</evidence>